<evidence type="ECO:0000313" key="2">
    <source>
        <dbReference type="EMBL" id="MDA7425071.1"/>
    </source>
</evidence>
<protein>
    <recommendedName>
        <fullName evidence="4">Secreted protein</fullName>
    </recommendedName>
</protein>
<proteinExistence type="predicted"/>
<reference evidence="2 3" key="1">
    <citation type="submission" date="2023-01" db="EMBL/GenBank/DDBJ databases">
        <title>Thalassococcus onchidii sp. nov., isolated from a marine invertebrate from the South China Sea.</title>
        <authorList>
            <person name="Xu S."/>
            <person name="Liu Z."/>
            <person name="Xu Y."/>
        </authorList>
    </citation>
    <scope>NUCLEOTIDE SEQUENCE [LARGE SCALE GENOMIC DNA]</scope>
    <source>
        <strain evidence="2 3">KCTC 32084</strain>
    </source>
</reference>
<gene>
    <name evidence="2" type="ORF">PFY00_10060</name>
</gene>
<evidence type="ECO:0008006" key="4">
    <source>
        <dbReference type="Google" id="ProtNLM"/>
    </source>
</evidence>
<keyword evidence="3" id="KW-1185">Reference proteome</keyword>
<comment type="caution">
    <text evidence="2">The sequence shown here is derived from an EMBL/GenBank/DDBJ whole genome shotgun (WGS) entry which is preliminary data.</text>
</comment>
<evidence type="ECO:0000313" key="3">
    <source>
        <dbReference type="Proteomes" id="UP001210720"/>
    </source>
</evidence>
<accession>A0ABT4XT05</accession>
<feature type="signal peptide" evidence="1">
    <location>
        <begin position="1"/>
        <end position="28"/>
    </location>
</feature>
<feature type="chain" id="PRO_5047372923" description="Secreted protein" evidence="1">
    <location>
        <begin position="29"/>
        <end position="218"/>
    </location>
</feature>
<name>A0ABT4XT05_9RHOB</name>
<sequence length="218" mass="24311">MSHCHSKLHSGSALLVALCLSTATMGQADPCYDEIVALFDNGPLDPFVQPPYRYETTVYDASGAIKFEYITTFDTPMRAMNRLKGQTVYLSINRQTWSAPGPDGPWTELPSSLPEDLEAFHKANRDALAQNLTEAECLGHVEKDGQSLLAYRYETQTGPNFDGTYFGATYTSYIDPTTNRLILQEEHKAFAHYQPEGGTDVTIKRYTYDGDFKLSAPD</sequence>
<dbReference type="RefSeq" id="WP_271432424.1">
    <property type="nucleotide sequence ID" value="NZ_JAQIOY010000003.1"/>
</dbReference>
<organism evidence="2 3">
    <name type="scientific">Thalassococcus lentus</name>
    <dbReference type="NCBI Taxonomy" id="1210524"/>
    <lineage>
        <taxon>Bacteria</taxon>
        <taxon>Pseudomonadati</taxon>
        <taxon>Pseudomonadota</taxon>
        <taxon>Alphaproteobacteria</taxon>
        <taxon>Rhodobacterales</taxon>
        <taxon>Roseobacteraceae</taxon>
        <taxon>Thalassococcus</taxon>
    </lineage>
</organism>
<evidence type="ECO:0000256" key="1">
    <source>
        <dbReference type="SAM" id="SignalP"/>
    </source>
</evidence>
<dbReference type="Proteomes" id="UP001210720">
    <property type="component" value="Unassembled WGS sequence"/>
</dbReference>
<keyword evidence="1" id="KW-0732">Signal</keyword>
<dbReference type="EMBL" id="JAQIOY010000003">
    <property type="protein sequence ID" value="MDA7425071.1"/>
    <property type="molecule type" value="Genomic_DNA"/>
</dbReference>